<dbReference type="AlphaFoldDB" id="A0A2G1W723"/>
<proteinExistence type="predicted"/>
<reference evidence="2 3" key="1">
    <citation type="submission" date="2017-06" db="EMBL/GenBank/DDBJ databases">
        <title>Description of Rhodopirellula bahusiensis sp. nov.</title>
        <authorList>
            <person name="Kizina J."/>
            <person name="Harder J."/>
        </authorList>
    </citation>
    <scope>NUCLEOTIDE SEQUENCE [LARGE SCALE GENOMIC DNA]</scope>
    <source>
        <strain evidence="2 3">SWK21</strain>
    </source>
</reference>
<accession>A0A2G1W723</accession>
<dbReference type="GeneID" id="90609047"/>
<sequence>MYLSNTESIFEQKFQISENESAEIEKLAADTFAAFHPYINIRDCGKKLWDEEQGAFIPKHMITKEAFRFGTIYDNLSKTQRKAYKPIFTEGKRKGKPFHYWAHYRRGIMSSEKMAEHIQGEEKYYYTGSPRHRALPYLDIDAHNGETDELRAKELLADICSTSLWTPSDRGQNGHFKLYYGPIRTPDLSHPHFQSLPKTERSALIERIRVGLSPKQVNGLFKRAQTAYSRYLAFHRIECDFEVKGHVTEYSHPTGSMKIVSGLLGKFPFAVWNRQRLEEFKSLPEISWFVWERQIQLLEKMLEEKEDKTKINETATDQVAAEQSGKPKSRAKNERSPDPETCAFTKNRLECLSFVRSYYRDHKSIPSHDDFLTHLKINRLYTGDWDDPQTDRPHRTARILDFTLQNFDPEKLGRGEGRWGNFPVLDWLRDYAKHNFGGLTGTVLKYKDKLIFCDDGTIESGRHCQRCNVSPAFVHHCIRVVLTCMEDLAENDGLPEDRIVKAWNLLSGAPAWNRDHYAIVRNFLEDRGVVDIYDKNHGPNKCWRWRKGRNYPTSPEELQRKLKKCRGIDLGYLFPRETMNSNKDKITPYCKVIETNPPMTAGEDVFEHPPP</sequence>
<gene>
    <name evidence="2" type="ORF">CEE69_13105</name>
</gene>
<organism evidence="2 3">
    <name type="scientific">Rhodopirellula bahusiensis</name>
    <dbReference type="NCBI Taxonomy" id="2014065"/>
    <lineage>
        <taxon>Bacteria</taxon>
        <taxon>Pseudomonadati</taxon>
        <taxon>Planctomycetota</taxon>
        <taxon>Planctomycetia</taxon>
        <taxon>Pirellulales</taxon>
        <taxon>Pirellulaceae</taxon>
        <taxon>Rhodopirellula</taxon>
    </lineage>
</organism>
<dbReference type="Proteomes" id="UP000225740">
    <property type="component" value="Unassembled WGS sequence"/>
</dbReference>
<evidence type="ECO:0000256" key="1">
    <source>
        <dbReference type="SAM" id="MobiDB-lite"/>
    </source>
</evidence>
<name>A0A2G1W723_9BACT</name>
<feature type="region of interest" description="Disordered" evidence="1">
    <location>
        <begin position="308"/>
        <end position="341"/>
    </location>
</feature>
<evidence type="ECO:0000313" key="2">
    <source>
        <dbReference type="EMBL" id="PHQ34806.1"/>
    </source>
</evidence>
<dbReference type="RefSeq" id="WP_099261109.1">
    <property type="nucleotide sequence ID" value="NZ_NIZW01000009.1"/>
</dbReference>
<dbReference type="OrthoDB" id="278251at2"/>
<dbReference type="EMBL" id="NIZW01000009">
    <property type="protein sequence ID" value="PHQ34806.1"/>
    <property type="molecule type" value="Genomic_DNA"/>
</dbReference>
<comment type="caution">
    <text evidence="2">The sequence shown here is derived from an EMBL/GenBank/DDBJ whole genome shotgun (WGS) entry which is preliminary data.</text>
</comment>
<evidence type="ECO:0000313" key="3">
    <source>
        <dbReference type="Proteomes" id="UP000225740"/>
    </source>
</evidence>
<protein>
    <submittedName>
        <fullName evidence="2">Uncharacterized protein</fullName>
    </submittedName>
</protein>
<keyword evidence="3" id="KW-1185">Reference proteome</keyword>